<feature type="compositionally biased region" description="Basic and acidic residues" evidence="2">
    <location>
        <begin position="344"/>
        <end position="369"/>
    </location>
</feature>
<protein>
    <recommendedName>
        <fullName evidence="5">J domain-containing protein</fullName>
    </recommendedName>
</protein>
<evidence type="ECO:0000256" key="2">
    <source>
        <dbReference type="SAM" id="MobiDB-lite"/>
    </source>
</evidence>
<organism evidence="3 4">
    <name type="scientific">Reticulomyxa filosa</name>
    <dbReference type="NCBI Taxonomy" id="46433"/>
    <lineage>
        <taxon>Eukaryota</taxon>
        <taxon>Sar</taxon>
        <taxon>Rhizaria</taxon>
        <taxon>Retaria</taxon>
        <taxon>Foraminifera</taxon>
        <taxon>Monothalamids</taxon>
        <taxon>Reticulomyxidae</taxon>
        <taxon>Reticulomyxa</taxon>
    </lineage>
</organism>
<dbReference type="PANTHER" id="PTHR23172">
    <property type="entry name" value="AUXILIN/CYCLIN G-ASSOCIATED KINASE-RELATED"/>
    <property type="match status" value="1"/>
</dbReference>
<dbReference type="OrthoDB" id="1717591at2759"/>
<name>X6M5N5_RETFI</name>
<feature type="region of interest" description="Disordered" evidence="2">
    <location>
        <begin position="611"/>
        <end position="660"/>
    </location>
</feature>
<keyword evidence="1" id="KW-0175">Coiled coil</keyword>
<reference evidence="3 4" key="1">
    <citation type="journal article" date="2013" name="Curr. Biol.">
        <title>The Genome of the Foraminiferan Reticulomyxa filosa.</title>
        <authorList>
            <person name="Glockner G."/>
            <person name="Hulsmann N."/>
            <person name="Schleicher M."/>
            <person name="Noegel A.A."/>
            <person name="Eichinger L."/>
            <person name="Gallinger C."/>
            <person name="Pawlowski J."/>
            <person name="Sierra R."/>
            <person name="Euteneuer U."/>
            <person name="Pillet L."/>
            <person name="Moustafa A."/>
            <person name="Platzer M."/>
            <person name="Groth M."/>
            <person name="Szafranski K."/>
            <person name="Schliwa M."/>
        </authorList>
    </citation>
    <scope>NUCLEOTIDE SEQUENCE [LARGE SCALE GENOMIC DNA]</scope>
</reference>
<feature type="region of interest" description="Disordered" evidence="2">
    <location>
        <begin position="300"/>
        <end position="389"/>
    </location>
</feature>
<proteinExistence type="predicted"/>
<feature type="region of interest" description="Disordered" evidence="2">
    <location>
        <begin position="1"/>
        <end position="22"/>
    </location>
</feature>
<feature type="coiled-coil region" evidence="1">
    <location>
        <begin position="135"/>
        <end position="162"/>
    </location>
</feature>
<dbReference type="Gene3D" id="1.10.287.110">
    <property type="entry name" value="DnaJ domain"/>
    <property type="match status" value="1"/>
</dbReference>
<feature type="compositionally biased region" description="Basic and acidic residues" evidence="2">
    <location>
        <begin position="535"/>
        <end position="563"/>
    </location>
</feature>
<dbReference type="AlphaFoldDB" id="X6M5N5"/>
<sequence length="812" mass="92171">MQAFRNMVSSLTRAADGKHPSDEVLQKYREDLNGLRDEVVQIRQQFTSYSDSFVHAAESAVVLSKSIVQFYQQGEPSAIKAAQFIIEEGERGKQKKTYTKFFSLIYNHSNEEIADTAVKLFQQQQHSPEGLISELDNWLQVIRLLHQEIEDAERARAAAQTTSDRLYSLKEQHERLKKKQSSAGSTAVGAQELRDLEERIKDTTNVKISLTKDFQDQKQKIGDAVTNMLKEKYHIFDRVYVQLLECQFACAGAYNDLMKPFKGLIDLYRKQYSHINENGDAHPLYQSTNQLLQRTKIDANPLDQARSPRHINQDTTEANTNHDDQISVNVNNDAHANSSVNDNKPVENGDHHQSDEKELNGVLHTRSDSDDNTAATKSNKSATLSNDDPSHSVDLCCCLYEKQETQGMSFFIVGFWEKNPKGEISSRFFIGILWISDDRYIINVNSTRETRFVSSINNKKTKAELEKTNVDKFQNNICLVQKVVETAKHEYGDFITGSQIVTEANNSSAGNVQSSIGYLFSTDSVSEKSNTVENTQKKDTTAKNENDKPSSDMLPHMERHDSTDFWGMFGNTTNQESQTSKVATKPTPTITSTSTLASTTAKHDHVNVLFGSSEPSRFSKSESQISRPTNANSSPRRRNQQSGQHLEPVNEQAKSKPEKGGWCTSIKMLNICGLFLTIVRDESKIEERVKERIRFVKESYEIEAKDHAERTKYKDELETRLDEWEYNSGVRRNIRSLLTKLPEVLWEDSGWKPVSLGDLVQPAKCKKAYQMALRVVHPDRAANRGDDAKNAVICERVFTALNEAWNEFEKTM</sequence>
<keyword evidence="4" id="KW-1185">Reference proteome</keyword>
<feature type="compositionally biased region" description="Low complexity" evidence="2">
    <location>
        <begin position="612"/>
        <end position="623"/>
    </location>
</feature>
<feature type="compositionally biased region" description="Polar residues" evidence="2">
    <location>
        <begin position="372"/>
        <end position="387"/>
    </location>
</feature>
<dbReference type="SUPFAM" id="SSF46565">
    <property type="entry name" value="Chaperone J-domain"/>
    <property type="match status" value="1"/>
</dbReference>
<gene>
    <name evidence="3" type="ORF">RFI_28613</name>
</gene>
<feature type="compositionally biased region" description="Polar residues" evidence="2">
    <location>
        <begin position="570"/>
        <end position="582"/>
    </location>
</feature>
<dbReference type="Proteomes" id="UP000023152">
    <property type="component" value="Unassembled WGS sequence"/>
</dbReference>
<evidence type="ECO:0008006" key="5">
    <source>
        <dbReference type="Google" id="ProtNLM"/>
    </source>
</evidence>
<feature type="compositionally biased region" description="Polar residues" evidence="2">
    <location>
        <begin position="326"/>
        <end position="342"/>
    </location>
</feature>
<feature type="region of interest" description="Disordered" evidence="2">
    <location>
        <begin position="527"/>
        <end position="598"/>
    </location>
</feature>
<accession>X6M5N5</accession>
<evidence type="ECO:0000313" key="3">
    <source>
        <dbReference type="EMBL" id="ETO08782.1"/>
    </source>
</evidence>
<feature type="compositionally biased region" description="Low complexity" evidence="2">
    <location>
        <begin position="583"/>
        <end position="598"/>
    </location>
</feature>
<dbReference type="InterPro" id="IPR036869">
    <property type="entry name" value="J_dom_sf"/>
</dbReference>
<comment type="caution">
    <text evidence="3">The sequence shown here is derived from an EMBL/GenBank/DDBJ whole genome shotgun (WGS) entry which is preliminary data.</text>
</comment>
<feature type="compositionally biased region" description="Polar residues" evidence="2">
    <location>
        <begin position="624"/>
        <end position="644"/>
    </location>
</feature>
<evidence type="ECO:0000313" key="4">
    <source>
        <dbReference type="Proteomes" id="UP000023152"/>
    </source>
</evidence>
<evidence type="ECO:0000256" key="1">
    <source>
        <dbReference type="SAM" id="Coils"/>
    </source>
</evidence>
<dbReference type="EMBL" id="ASPP01024706">
    <property type="protein sequence ID" value="ETO08782.1"/>
    <property type="molecule type" value="Genomic_DNA"/>
</dbReference>